<evidence type="ECO:0000313" key="2">
    <source>
        <dbReference type="Proteomes" id="UP000814033"/>
    </source>
</evidence>
<reference evidence="1" key="1">
    <citation type="submission" date="2021-02" db="EMBL/GenBank/DDBJ databases">
        <authorList>
            <consortium name="DOE Joint Genome Institute"/>
            <person name="Ahrendt S."/>
            <person name="Looney B.P."/>
            <person name="Miyauchi S."/>
            <person name="Morin E."/>
            <person name="Drula E."/>
            <person name="Courty P.E."/>
            <person name="Chicoki N."/>
            <person name="Fauchery L."/>
            <person name="Kohler A."/>
            <person name="Kuo A."/>
            <person name="Labutti K."/>
            <person name="Pangilinan J."/>
            <person name="Lipzen A."/>
            <person name="Riley R."/>
            <person name="Andreopoulos W."/>
            <person name="He G."/>
            <person name="Johnson J."/>
            <person name="Barry K.W."/>
            <person name="Grigoriev I.V."/>
            <person name="Nagy L."/>
            <person name="Hibbett D."/>
            <person name="Henrissat B."/>
            <person name="Matheny P.B."/>
            <person name="Labbe J."/>
            <person name="Martin F."/>
        </authorList>
    </citation>
    <scope>NUCLEOTIDE SEQUENCE</scope>
    <source>
        <strain evidence="1">FP105234-sp</strain>
    </source>
</reference>
<comment type="caution">
    <text evidence="1">The sequence shown here is derived from an EMBL/GenBank/DDBJ whole genome shotgun (WGS) entry which is preliminary data.</text>
</comment>
<keyword evidence="2" id="KW-1185">Reference proteome</keyword>
<dbReference type="EMBL" id="MU276396">
    <property type="protein sequence ID" value="KAI0038865.1"/>
    <property type="molecule type" value="Genomic_DNA"/>
</dbReference>
<dbReference type="Proteomes" id="UP000814033">
    <property type="component" value="Unassembled WGS sequence"/>
</dbReference>
<name>A0ACB8R540_9AGAM</name>
<organism evidence="1 2">
    <name type="scientific">Auriscalpium vulgare</name>
    <dbReference type="NCBI Taxonomy" id="40419"/>
    <lineage>
        <taxon>Eukaryota</taxon>
        <taxon>Fungi</taxon>
        <taxon>Dikarya</taxon>
        <taxon>Basidiomycota</taxon>
        <taxon>Agaricomycotina</taxon>
        <taxon>Agaricomycetes</taxon>
        <taxon>Russulales</taxon>
        <taxon>Auriscalpiaceae</taxon>
        <taxon>Auriscalpium</taxon>
    </lineage>
</organism>
<protein>
    <submittedName>
        <fullName evidence="1">Uncharacterized protein</fullName>
    </submittedName>
</protein>
<sequence>MGRCTGKGERVREEAEKLEGIDMGRRGLVCAAERGAVGVRAGTTSIRGARRRLWAWGPSAHRRASIQAPLNMGHDGVSRIPWRGRPWRECRSHCLSTTFRPNTAAPDLCCRRRTRFSCGGRPIAFDALGLFPGRTSHVRGSEAFERPQRAGCNLCLSGPENTDGRRWPAWSTALTLLHDAGELGAWEIAVNRVLTRPRRRDATHDARA</sequence>
<evidence type="ECO:0000313" key="1">
    <source>
        <dbReference type="EMBL" id="KAI0038865.1"/>
    </source>
</evidence>
<proteinExistence type="predicted"/>
<gene>
    <name evidence="1" type="ORF">FA95DRAFT_1128833</name>
</gene>
<accession>A0ACB8R540</accession>
<reference evidence="1" key="2">
    <citation type="journal article" date="2022" name="New Phytol.">
        <title>Evolutionary transition to the ectomycorrhizal habit in the genomes of a hyperdiverse lineage of mushroom-forming fungi.</title>
        <authorList>
            <person name="Looney B."/>
            <person name="Miyauchi S."/>
            <person name="Morin E."/>
            <person name="Drula E."/>
            <person name="Courty P.E."/>
            <person name="Kohler A."/>
            <person name="Kuo A."/>
            <person name="LaButti K."/>
            <person name="Pangilinan J."/>
            <person name="Lipzen A."/>
            <person name="Riley R."/>
            <person name="Andreopoulos W."/>
            <person name="He G."/>
            <person name="Johnson J."/>
            <person name="Nolan M."/>
            <person name="Tritt A."/>
            <person name="Barry K.W."/>
            <person name="Grigoriev I.V."/>
            <person name="Nagy L.G."/>
            <person name="Hibbett D."/>
            <person name="Henrissat B."/>
            <person name="Matheny P.B."/>
            <person name="Labbe J."/>
            <person name="Martin F.M."/>
        </authorList>
    </citation>
    <scope>NUCLEOTIDE SEQUENCE</scope>
    <source>
        <strain evidence="1">FP105234-sp</strain>
    </source>
</reference>